<accession>A0A346PPI8</accession>
<dbReference type="EMBL" id="CP027033">
    <property type="protein sequence ID" value="AXR81433.1"/>
    <property type="molecule type" value="Genomic_DNA"/>
</dbReference>
<keyword evidence="2" id="KW-0804">Transcription</keyword>
<proteinExistence type="predicted"/>
<dbReference type="PANTHER" id="PTHR34236:SF1">
    <property type="entry name" value="DIMETHYL SULFOXIDE REDUCTASE TRANSCRIPTIONAL ACTIVATOR"/>
    <property type="match status" value="1"/>
</dbReference>
<dbReference type="KEGG" id="nan:AArc1_2197"/>
<reference evidence="7" key="1">
    <citation type="submission" date="2017-10" db="EMBL/GenBank/DDBJ databases">
        <title>Phenotypic and genomic properties of facultatively anaerobic sulfur-reducing natronoarchaea from hypersaline soda lakes.</title>
        <authorList>
            <person name="Sorokin D.Y."/>
            <person name="Kublanov I.V."/>
            <person name="Roman P."/>
            <person name="Sinninghe Damste J.S."/>
            <person name="Golyshin P.N."/>
            <person name="Rojo D."/>
            <person name="Ciordia S."/>
            <person name="Mena Md.C."/>
            <person name="Ferrer M."/>
            <person name="Messina E."/>
            <person name="Smedile F."/>
            <person name="La Spada G."/>
            <person name="La Cono V."/>
            <person name="Yakimov M.M."/>
        </authorList>
    </citation>
    <scope>NUCLEOTIDE SEQUENCE [LARGE SCALE GENOMIC DNA]</scope>
    <source>
        <strain evidence="7">AArc1</strain>
    </source>
</reference>
<evidence type="ECO:0000256" key="2">
    <source>
        <dbReference type="ARBA" id="ARBA00023163"/>
    </source>
</evidence>
<dbReference type="OrthoDB" id="27447at2157"/>
<dbReference type="GeneID" id="37641902"/>
<accession>A0A346PG68</accession>
<keyword evidence="6" id="KW-1185">Reference proteome</keyword>
<dbReference type="AlphaFoldDB" id="A0A346PPI8"/>
<dbReference type="EMBL" id="CP024047">
    <property type="protein sequence ID" value="AXR78513.1"/>
    <property type="molecule type" value="Genomic_DNA"/>
</dbReference>
<reference evidence="5" key="3">
    <citation type="journal article" date="2019" name="Int. J. Syst. Evol. Microbiol.">
        <title>Natronolimnobius sulfurireducens sp. nov. and Halalkaliarchaeum desulfuricum gen. nov., sp. nov., the first sulfur-respiring alkaliphilic haloarchaea from hypersaline alkaline lakes.</title>
        <authorList>
            <person name="Sorokin D.Y."/>
            <person name="Yakimov M."/>
            <person name="Messina E."/>
            <person name="Merkel A.Y."/>
            <person name="Bale N.J."/>
            <person name="Sinninghe Damste J.S."/>
        </authorList>
    </citation>
    <scope>NUCLEOTIDE SEQUENCE</scope>
    <source>
        <strain evidence="5">AArc-Mg</strain>
        <strain evidence="4">AArc1</strain>
    </source>
</reference>
<organism evidence="5 6">
    <name type="scientific">Natrarchaeobaculum sulfurireducens</name>
    <dbReference type="NCBI Taxonomy" id="2044521"/>
    <lineage>
        <taxon>Archaea</taxon>
        <taxon>Methanobacteriati</taxon>
        <taxon>Methanobacteriota</taxon>
        <taxon>Stenosarchaea group</taxon>
        <taxon>Halobacteria</taxon>
        <taxon>Halobacteriales</taxon>
        <taxon>Natrialbaceae</taxon>
        <taxon>Natrarchaeobaculum</taxon>
    </lineage>
</organism>
<protein>
    <submittedName>
        <fullName evidence="5">Bacterio-opsin activator domain-containingprotein</fullName>
    </submittedName>
    <submittedName>
        <fullName evidence="4">Transcriptional regulator, contains HTH domain</fullName>
    </submittedName>
</protein>
<dbReference type="RefSeq" id="WP_117364577.1">
    <property type="nucleotide sequence ID" value="NZ_CP024047.1"/>
</dbReference>
<sequence>MTELEPKPDLLHVSLLVSEIESAHEVLRHLDEMGGTVHPDSLEVTDAVDAKTQVDVSDLTVKQWQALELAYRWGYYDQPRKADLADLATELEISKSAVSQRLRAAESTLVTAIVTASR</sequence>
<evidence type="ECO:0000313" key="6">
    <source>
        <dbReference type="Proteomes" id="UP000258613"/>
    </source>
</evidence>
<evidence type="ECO:0000256" key="1">
    <source>
        <dbReference type="ARBA" id="ARBA00023015"/>
    </source>
</evidence>
<evidence type="ECO:0000313" key="4">
    <source>
        <dbReference type="EMBL" id="AXR78513.1"/>
    </source>
</evidence>
<keyword evidence="1" id="KW-0805">Transcription regulation</keyword>
<evidence type="ECO:0000313" key="5">
    <source>
        <dbReference type="EMBL" id="AXR81433.1"/>
    </source>
</evidence>
<dbReference type="Proteomes" id="UP000258707">
    <property type="component" value="Chromosome"/>
</dbReference>
<dbReference type="PANTHER" id="PTHR34236">
    <property type="entry name" value="DIMETHYL SULFOXIDE REDUCTASE TRANSCRIPTIONAL ACTIVATOR"/>
    <property type="match status" value="1"/>
</dbReference>
<name>A0A346PPI8_9EURY</name>
<evidence type="ECO:0000313" key="7">
    <source>
        <dbReference type="Proteomes" id="UP000258707"/>
    </source>
</evidence>
<dbReference type="KEGG" id="nag:AArcMg_1418"/>
<gene>
    <name evidence="4" type="ORF">AArc1_2197</name>
    <name evidence="5" type="ORF">AArcMg_1418</name>
</gene>
<dbReference type="Proteomes" id="UP000258613">
    <property type="component" value="Chromosome"/>
</dbReference>
<feature type="domain" description="HTH bat-type" evidence="3">
    <location>
        <begin position="59"/>
        <end position="110"/>
    </location>
</feature>
<dbReference type="Pfam" id="PF04967">
    <property type="entry name" value="HTH_10"/>
    <property type="match status" value="1"/>
</dbReference>
<evidence type="ECO:0000259" key="3">
    <source>
        <dbReference type="Pfam" id="PF04967"/>
    </source>
</evidence>
<reference evidence="6" key="2">
    <citation type="submission" date="2018-02" db="EMBL/GenBank/DDBJ databases">
        <title>Phenotypic and genomic properties of facultatively anaerobic sulfur-reducing natronoarchaea from hypersaline soda lakes.</title>
        <authorList>
            <person name="Sorokin D.Y."/>
            <person name="Kublanov I.V."/>
            <person name="Roman P."/>
            <person name="Sinninghe Damste J.S."/>
            <person name="Golyshin P.N."/>
            <person name="Rojo D."/>
            <person name="Ciordia S."/>
            <person name="Mena M.D.C."/>
            <person name="Ferrer M."/>
            <person name="Messina E."/>
            <person name="Smedile F."/>
            <person name="La Spada G."/>
            <person name="La Cono V."/>
            <person name="Yakimov M.M."/>
        </authorList>
    </citation>
    <scope>NUCLEOTIDE SEQUENCE [LARGE SCALE GENOMIC DNA]</scope>
    <source>
        <strain evidence="6">AArc-Mg</strain>
    </source>
</reference>
<dbReference type="InterPro" id="IPR007050">
    <property type="entry name" value="HTH_bacterioopsin"/>
</dbReference>